<keyword evidence="3" id="KW-0677">Repeat</keyword>
<feature type="repeat" description="WD" evidence="5">
    <location>
        <begin position="158"/>
        <end position="190"/>
    </location>
</feature>
<dbReference type="InterPro" id="IPR036322">
    <property type="entry name" value="WD40_repeat_dom_sf"/>
</dbReference>
<dbReference type="InterPro" id="IPR012972">
    <property type="entry name" value="NLE"/>
</dbReference>
<dbReference type="OrthoDB" id="10251381at2759"/>
<evidence type="ECO:0000313" key="8">
    <source>
        <dbReference type="Proteomes" id="UP000054498"/>
    </source>
</evidence>
<feature type="domain" description="NLE" evidence="6">
    <location>
        <begin position="8"/>
        <end position="71"/>
    </location>
</feature>
<dbReference type="PROSITE" id="PS50082">
    <property type="entry name" value="WD_REPEATS_2"/>
    <property type="match status" value="3"/>
</dbReference>
<accession>A0A0D2MVE3</accession>
<keyword evidence="2 5" id="KW-0853">WD repeat</keyword>
<dbReference type="InterPro" id="IPR001680">
    <property type="entry name" value="WD40_rpt"/>
</dbReference>
<keyword evidence="8" id="KW-1185">Reference proteome</keyword>
<dbReference type="Pfam" id="PF08154">
    <property type="entry name" value="NLE"/>
    <property type="match status" value="1"/>
</dbReference>
<feature type="repeat" description="WD" evidence="5">
    <location>
        <begin position="192"/>
        <end position="217"/>
    </location>
</feature>
<evidence type="ECO:0000256" key="4">
    <source>
        <dbReference type="ARBA" id="ARBA00023242"/>
    </source>
</evidence>
<dbReference type="PROSITE" id="PS50294">
    <property type="entry name" value="WD_REPEATS_REGION"/>
    <property type="match status" value="1"/>
</dbReference>
<dbReference type="PANTHER" id="PTHR19855:SF11">
    <property type="entry name" value="RIBOSOME BIOGENESIS PROTEIN WDR12"/>
    <property type="match status" value="1"/>
</dbReference>
<feature type="repeat" description="WD" evidence="5">
    <location>
        <begin position="94"/>
        <end position="129"/>
    </location>
</feature>
<evidence type="ECO:0000256" key="3">
    <source>
        <dbReference type="ARBA" id="ARBA00022737"/>
    </source>
</evidence>
<evidence type="ECO:0000256" key="2">
    <source>
        <dbReference type="ARBA" id="ARBA00022574"/>
    </source>
</evidence>
<dbReference type="SMART" id="SM00320">
    <property type="entry name" value="WD40"/>
    <property type="match status" value="5"/>
</dbReference>
<dbReference type="KEGG" id="mng:MNEG_1452"/>
<dbReference type="PRINTS" id="PR00320">
    <property type="entry name" value="GPROTEINBRPT"/>
</dbReference>
<dbReference type="InterPro" id="IPR020472">
    <property type="entry name" value="WD40_PAC1"/>
</dbReference>
<organism evidence="7 8">
    <name type="scientific">Monoraphidium neglectum</name>
    <dbReference type="NCBI Taxonomy" id="145388"/>
    <lineage>
        <taxon>Eukaryota</taxon>
        <taxon>Viridiplantae</taxon>
        <taxon>Chlorophyta</taxon>
        <taxon>core chlorophytes</taxon>
        <taxon>Chlorophyceae</taxon>
        <taxon>CS clade</taxon>
        <taxon>Sphaeropleales</taxon>
        <taxon>Selenastraceae</taxon>
        <taxon>Monoraphidium</taxon>
    </lineage>
</organism>
<protein>
    <recommendedName>
        <fullName evidence="6">NLE domain-containing protein</fullName>
    </recommendedName>
</protein>
<dbReference type="Proteomes" id="UP000054498">
    <property type="component" value="Unassembled WGS sequence"/>
</dbReference>
<dbReference type="Pfam" id="PF00400">
    <property type="entry name" value="WD40"/>
    <property type="match status" value="4"/>
</dbReference>
<dbReference type="Gene3D" id="2.130.10.10">
    <property type="entry name" value="YVTN repeat-like/Quinoprotein amine dehydrogenase"/>
    <property type="match status" value="2"/>
</dbReference>
<dbReference type="AlphaFoldDB" id="A0A0D2MVE3"/>
<reference evidence="7 8" key="1">
    <citation type="journal article" date="2013" name="BMC Genomics">
        <title>Reconstruction of the lipid metabolism for the microalga Monoraphidium neglectum from its genome sequence reveals characteristics suitable for biofuel production.</title>
        <authorList>
            <person name="Bogen C."/>
            <person name="Al-Dilaimi A."/>
            <person name="Albersmeier A."/>
            <person name="Wichmann J."/>
            <person name="Grundmann M."/>
            <person name="Rupp O."/>
            <person name="Lauersen K.J."/>
            <person name="Blifernez-Klassen O."/>
            <person name="Kalinowski J."/>
            <person name="Goesmann A."/>
            <person name="Mussgnug J.H."/>
            <person name="Kruse O."/>
        </authorList>
    </citation>
    <scope>NUCLEOTIDE SEQUENCE [LARGE SCALE GENOMIC DNA]</scope>
    <source>
        <strain evidence="7 8">SAG 48.87</strain>
    </source>
</reference>
<dbReference type="RefSeq" id="XP_013905524.1">
    <property type="nucleotide sequence ID" value="XM_014050070.1"/>
</dbReference>
<dbReference type="EMBL" id="KK100364">
    <property type="protein sequence ID" value="KIZ06505.1"/>
    <property type="molecule type" value="Genomic_DNA"/>
</dbReference>
<evidence type="ECO:0000256" key="1">
    <source>
        <dbReference type="ARBA" id="ARBA00004123"/>
    </source>
</evidence>
<dbReference type="GeneID" id="25732090"/>
<dbReference type="STRING" id="145388.A0A0D2MVE3"/>
<evidence type="ECO:0000313" key="7">
    <source>
        <dbReference type="EMBL" id="KIZ06505.1"/>
    </source>
</evidence>
<dbReference type="InterPro" id="IPR015943">
    <property type="entry name" value="WD40/YVTN_repeat-like_dom_sf"/>
</dbReference>
<evidence type="ECO:0000259" key="6">
    <source>
        <dbReference type="Pfam" id="PF08154"/>
    </source>
</evidence>
<dbReference type="PANTHER" id="PTHR19855">
    <property type="entry name" value="WD40 REPEAT PROTEIN 12, 37"/>
    <property type="match status" value="1"/>
</dbReference>
<gene>
    <name evidence="7" type="ORF">MNEG_1452</name>
</gene>
<proteinExistence type="predicted"/>
<sequence>MAAEESQVLVRFFTKLPQELQVPDTEVAVPSSLKRYGLSQVINHLLALDPPRPFDFLIDGELLRKSLAQHLLDHGLSPTGVYGFAGQGSCLASFAAHPGGVTAAAWLPAAQGSLMLTAGKDAAVHLWQLPAAAGATGADSKIKAGFAAVDGPTLVSSCLGHSDTVAALATNHAGDLAATGGWDGKLLLWQTGGLLASGGWDHSVRLWDVVSGRAVATYNGSKAVYAVAAAPVGSSGVLVFGGADTCIRVWDSRARGEALSVKGYAAGDSWLAGLAWRPEGGGGTGSEHHVAGVSHDGSMRMWDLRTSVPLGTVKQHANKALAVTWWGPHTIASGGADCKLQLYELLAEP</sequence>
<evidence type="ECO:0000256" key="5">
    <source>
        <dbReference type="PROSITE-ProRule" id="PRU00221"/>
    </source>
</evidence>
<keyword evidence="4" id="KW-0539">Nucleus</keyword>
<dbReference type="GO" id="GO:0005634">
    <property type="term" value="C:nucleus"/>
    <property type="evidence" value="ECO:0007669"/>
    <property type="project" value="UniProtKB-SubCell"/>
</dbReference>
<dbReference type="SUPFAM" id="SSF50978">
    <property type="entry name" value="WD40 repeat-like"/>
    <property type="match status" value="1"/>
</dbReference>
<comment type="subcellular location">
    <subcellularLocation>
        <location evidence="1">Nucleus</location>
    </subcellularLocation>
</comment>
<name>A0A0D2MVE3_9CHLO</name>